<evidence type="ECO:0000313" key="1">
    <source>
        <dbReference type="EMBL" id="KKK96635.1"/>
    </source>
</evidence>
<accession>A0A0F9AEC6</accession>
<reference evidence="1" key="1">
    <citation type="journal article" date="2015" name="Nature">
        <title>Complex archaea that bridge the gap between prokaryotes and eukaryotes.</title>
        <authorList>
            <person name="Spang A."/>
            <person name="Saw J.H."/>
            <person name="Jorgensen S.L."/>
            <person name="Zaremba-Niedzwiedzka K."/>
            <person name="Martijn J."/>
            <person name="Lind A.E."/>
            <person name="van Eijk R."/>
            <person name="Schleper C."/>
            <person name="Guy L."/>
            <person name="Ettema T.J."/>
        </authorList>
    </citation>
    <scope>NUCLEOTIDE SEQUENCE</scope>
</reference>
<dbReference type="AlphaFoldDB" id="A0A0F9AEC6"/>
<organism evidence="1">
    <name type="scientific">marine sediment metagenome</name>
    <dbReference type="NCBI Taxonomy" id="412755"/>
    <lineage>
        <taxon>unclassified sequences</taxon>
        <taxon>metagenomes</taxon>
        <taxon>ecological metagenomes</taxon>
    </lineage>
</organism>
<protein>
    <submittedName>
        <fullName evidence="1">Uncharacterized protein</fullName>
    </submittedName>
</protein>
<dbReference type="EMBL" id="LAZR01046391">
    <property type="protein sequence ID" value="KKK96635.1"/>
    <property type="molecule type" value="Genomic_DNA"/>
</dbReference>
<feature type="non-terminal residue" evidence="1">
    <location>
        <position position="1"/>
    </location>
</feature>
<sequence length="66" mass="7712">IKLLQTGNSRKLTLIGAIKGPIDLERALHKYFKRNRIRGEWFTATKKFVDTINSIIEDENAAERRR</sequence>
<comment type="caution">
    <text evidence="1">The sequence shown here is derived from an EMBL/GenBank/DDBJ whole genome shotgun (WGS) entry which is preliminary data.</text>
</comment>
<proteinExistence type="predicted"/>
<gene>
    <name evidence="1" type="ORF">LCGC14_2660780</name>
</gene>
<dbReference type="Pfam" id="PF13455">
    <property type="entry name" value="MUG113"/>
    <property type="match status" value="1"/>
</dbReference>
<name>A0A0F9AEC6_9ZZZZ</name>